<dbReference type="Pfam" id="PF08448">
    <property type="entry name" value="PAS_4"/>
    <property type="match status" value="1"/>
</dbReference>
<evidence type="ECO:0000259" key="3">
    <source>
        <dbReference type="PROSITE" id="PS50113"/>
    </source>
</evidence>
<dbReference type="PANTHER" id="PTHR44757">
    <property type="entry name" value="DIGUANYLATE CYCLASE DGCP"/>
    <property type="match status" value="1"/>
</dbReference>
<dbReference type="InterPro" id="IPR013656">
    <property type="entry name" value="PAS_4"/>
</dbReference>
<dbReference type="InterPro" id="IPR052155">
    <property type="entry name" value="Biofilm_reg_signaling"/>
</dbReference>
<dbReference type="SMART" id="SM00267">
    <property type="entry name" value="GGDEF"/>
    <property type="match status" value="1"/>
</dbReference>
<dbReference type="InterPro" id="IPR029787">
    <property type="entry name" value="Nucleotide_cyclase"/>
</dbReference>
<dbReference type="NCBIfam" id="TIGR00254">
    <property type="entry name" value="GGDEF"/>
    <property type="match status" value="1"/>
</dbReference>
<feature type="coiled-coil region" evidence="1">
    <location>
        <begin position="113"/>
        <end position="144"/>
    </location>
</feature>
<dbReference type="Pfam" id="PF00990">
    <property type="entry name" value="GGDEF"/>
    <property type="match status" value="1"/>
</dbReference>
<feature type="domain" description="PAS" evidence="2">
    <location>
        <begin position="257"/>
        <end position="307"/>
    </location>
</feature>
<dbReference type="Gene3D" id="3.30.70.270">
    <property type="match status" value="1"/>
</dbReference>
<protein>
    <submittedName>
        <fullName evidence="5">Diguanylate cyclase/phosphodiesterase with PAS/PAC sensor(S)</fullName>
    </submittedName>
</protein>
<dbReference type="KEGG" id="bmh:BMWSH_1701"/>
<dbReference type="Pfam" id="PF00989">
    <property type="entry name" value="PAS"/>
    <property type="match status" value="1"/>
</dbReference>
<feature type="domain" description="GGDEF" evidence="4">
    <location>
        <begin position="404"/>
        <end position="537"/>
    </location>
</feature>
<sequence>MHPTMLKDHMFEFYFDQMNELVFLAEVKNQHLYYKKMNKAAAKLVRCQGEAGMRLESVLSERVYHSLYPYYMKAMETKKPVTYHDINTFSDEAEAFETTLTPIFDDADKSTHLLVMSKNIQKLKKELAQTMEQYKSLFMNHENAICMMDLSGKIVQANPACEQMFGYDTQEIINSSYMQLLEELKIDVRALPLHHIIYDQSYSKEIQAWHKEKGMIYLYVTNVPIIVENEWIGIYLIAQDVTKEKVAEIKLENTVKDLANMKYALDESAIVSVLDPYGTIRYVNDMFCTIFGYEKEELIGQSYELFNVSYDLRVLESIGQGKVWRGQVKSITKEGVIVWSHKTIVPLTDIHHRISSYVLIQTDITAQKKLENQLKFKAFHDSLTGVPNRMMLQKQVQAAIEQKERFGLLFLDCDNFKEVNDQFGHDIGDAFLIQYAHRLTSCIRTCDEVYRLGGDEFVILLRQIERSEEIQQIMERIHRELQKEWSIESCTFTATSTIGAAYYPENGESFQELLKQADQALYEGKRQGKNNVNFYRKNQSVADSIDEESIV</sequence>
<dbReference type="InterPro" id="IPR035965">
    <property type="entry name" value="PAS-like_dom_sf"/>
</dbReference>
<proteinExistence type="predicted"/>
<dbReference type="AlphaFoldDB" id="A0A8D4BIS7"/>
<dbReference type="FunFam" id="3.30.70.270:FF:000001">
    <property type="entry name" value="Diguanylate cyclase domain protein"/>
    <property type="match status" value="1"/>
</dbReference>
<organism evidence="5 6">
    <name type="scientific">Priestia megaterium (strain WSH-002)</name>
    <name type="common">Bacillus megaterium</name>
    <dbReference type="NCBI Taxonomy" id="1006007"/>
    <lineage>
        <taxon>Bacteria</taxon>
        <taxon>Bacillati</taxon>
        <taxon>Bacillota</taxon>
        <taxon>Bacilli</taxon>
        <taxon>Bacillales</taxon>
        <taxon>Bacillaceae</taxon>
        <taxon>Priestia</taxon>
    </lineage>
</organism>
<dbReference type="InterPro" id="IPR000160">
    <property type="entry name" value="GGDEF_dom"/>
</dbReference>
<dbReference type="Proteomes" id="UP000001283">
    <property type="component" value="Chromosome"/>
</dbReference>
<dbReference type="InterPro" id="IPR000700">
    <property type="entry name" value="PAS-assoc_C"/>
</dbReference>
<dbReference type="PROSITE" id="PS50112">
    <property type="entry name" value="PAS"/>
    <property type="match status" value="2"/>
</dbReference>
<dbReference type="CDD" id="cd00130">
    <property type="entry name" value="PAS"/>
    <property type="match status" value="2"/>
</dbReference>
<gene>
    <name evidence="5" type="ORF">BMWSH_1701</name>
</gene>
<dbReference type="PROSITE" id="PS50887">
    <property type="entry name" value="GGDEF"/>
    <property type="match status" value="1"/>
</dbReference>
<dbReference type="PANTHER" id="PTHR44757:SF2">
    <property type="entry name" value="BIOFILM ARCHITECTURE MAINTENANCE PROTEIN MBAA"/>
    <property type="match status" value="1"/>
</dbReference>
<dbReference type="EMBL" id="CP003017">
    <property type="protein sequence ID" value="AEN88583.1"/>
    <property type="molecule type" value="Genomic_DNA"/>
</dbReference>
<evidence type="ECO:0000259" key="4">
    <source>
        <dbReference type="PROSITE" id="PS50887"/>
    </source>
</evidence>
<accession>A0A8D4BIS7</accession>
<feature type="domain" description="PAC" evidence="3">
    <location>
        <begin position="324"/>
        <end position="376"/>
    </location>
</feature>
<reference evidence="5 6" key="1">
    <citation type="journal article" date="2011" name="J. Bacteriol.">
        <title>Complete genome sequence of the industrial strain Bacillus megaterium WSH-002.</title>
        <authorList>
            <person name="Liu L."/>
            <person name="Li Y."/>
            <person name="Zhang J."/>
            <person name="Zou W."/>
            <person name="Zhou Z."/>
            <person name="Liu J."/>
            <person name="Li X."/>
            <person name="Wang L."/>
            <person name="Chen J."/>
        </authorList>
    </citation>
    <scope>NUCLEOTIDE SEQUENCE [LARGE SCALE GENOMIC DNA]</scope>
    <source>
        <strain evidence="5 6">WSH-002</strain>
    </source>
</reference>
<dbReference type="SUPFAM" id="SSF55073">
    <property type="entry name" value="Nucleotide cyclase"/>
    <property type="match status" value="1"/>
</dbReference>
<dbReference type="Pfam" id="PF13426">
    <property type="entry name" value="PAS_9"/>
    <property type="match status" value="1"/>
</dbReference>
<dbReference type="Gene3D" id="3.30.450.20">
    <property type="entry name" value="PAS domain"/>
    <property type="match status" value="3"/>
</dbReference>
<name>A0A8D4BIS7_PRIMW</name>
<dbReference type="InterPro" id="IPR043128">
    <property type="entry name" value="Rev_trsase/Diguanyl_cyclase"/>
</dbReference>
<dbReference type="PROSITE" id="PS50113">
    <property type="entry name" value="PAC"/>
    <property type="match status" value="1"/>
</dbReference>
<evidence type="ECO:0000313" key="5">
    <source>
        <dbReference type="EMBL" id="AEN88583.1"/>
    </source>
</evidence>
<dbReference type="CDD" id="cd01949">
    <property type="entry name" value="GGDEF"/>
    <property type="match status" value="1"/>
</dbReference>
<feature type="domain" description="PAS" evidence="2">
    <location>
        <begin position="130"/>
        <end position="178"/>
    </location>
</feature>
<dbReference type="SMART" id="SM00086">
    <property type="entry name" value="PAC"/>
    <property type="match status" value="2"/>
</dbReference>
<dbReference type="InterPro" id="IPR001610">
    <property type="entry name" value="PAC"/>
</dbReference>
<dbReference type="SMART" id="SM00091">
    <property type="entry name" value="PAS"/>
    <property type="match status" value="2"/>
</dbReference>
<dbReference type="SUPFAM" id="SSF55785">
    <property type="entry name" value="PYP-like sensor domain (PAS domain)"/>
    <property type="match status" value="2"/>
</dbReference>
<dbReference type="NCBIfam" id="TIGR00229">
    <property type="entry name" value="sensory_box"/>
    <property type="match status" value="2"/>
</dbReference>
<evidence type="ECO:0000313" key="6">
    <source>
        <dbReference type="Proteomes" id="UP000001283"/>
    </source>
</evidence>
<evidence type="ECO:0000256" key="1">
    <source>
        <dbReference type="SAM" id="Coils"/>
    </source>
</evidence>
<dbReference type="InterPro" id="IPR000014">
    <property type="entry name" value="PAS"/>
</dbReference>
<dbReference type="InterPro" id="IPR013767">
    <property type="entry name" value="PAS_fold"/>
</dbReference>
<keyword evidence="1" id="KW-0175">Coiled coil</keyword>
<evidence type="ECO:0000259" key="2">
    <source>
        <dbReference type="PROSITE" id="PS50112"/>
    </source>
</evidence>